<dbReference type="GO" id="GO:0005829">
    <property type="term" value="C:cytosol"/>
    <property type="evidence" value="ECO:0007669"/>
    <property type="project" value="TreeGrafter"/>
</dbReference>
<dbReference type="PROSITE" id="PS50846">
    <property type="entry name" value="HMA_2"/>
    <property type="match status" value="1"/>
</dbReference>
<evidence type="ECO:0000256" key="6">
    <source>
        <dbReference type="ARBA" id="ARBA00023186"/>
    </source>
</evidence>
<sequence length="70" mass="7610">MSDINTLTFEVDPMSCSGCTKSIEKALKNLGGMDEINFDLETKNVRVKTTKSSQEIIEAIGKTGKTAVLK</sequence>
<evidence type="ECO:0000256" key="3">
    <source>
        <dbReference type="ARBA" id="ARBA00022796"/>
    </source>
</evidence>
<evidence type="ECO:0000256" key="7">
    <source>
        <dbReference type="ARBA" id="ARBA00038171"/>
    </source>
</evidence>
<keyword evidence="4" id="KW-0186">Copper</keyword>
<comment type="caution">
    <text evidence="9">The sequence shown here is derived from an EMBL/GenBank/DDBJ whole genome shotgun (WGS) entry which is preliminary data.</text>
</comment>
<evidence type="ECO:0000256" key="4">
    <source>
        <dbReference type="ARBA" id="ARBA00023008"/>
    </source>
</evidence>
<dbReference type="InterPro" id="IPR036163">
    <property type="entry name" value="HMA_dom_sf"/>
</dbReference>
<name>A0A9N8Z783_FUNMO</name>
<feature type="domain" description="HMA" evidence="8">
    <location>
        <begin position="5"/>
        <end position="68"/>
    </location>
</feature>
<dbReference type="PANTHER" id="PTHR46365:SF1">
    <property type="entry name" value="COPPER TRANSPORT PROTEIN ATOX1"/>
    <property type="match status" value="1"/>
</dbReference>
<evidence type="ECO:0000256" key="2">
    <source>
        <dbReference type="ARBA" id="ARBA00022723"/>
    </source>
</evidence>
<evidence type="ECO:0000313" key="9">
    <source>
        <dbReference type="EMBL" id="CAG8478179.1"/>
    </source>
</evidence>
<evidence type="ECO:0000259" key="8">
    <source>
        <dbReference type="PROSITE" id="PS50846"/>
    </source>
</evidence>
<organism evidence="9 10">
    <name type="scientific">Funneliformis mosseae</name>
    <name type="common">Endomycorrhizal fungus</name>
    <name type="synonym">Glomus mosseae</name>
    <dbReference type="NCBI Taxonomy" id="27381"/>
    <lineage>
        <taxon>Eukaryota</taxon>
        <taxon>Fungi</taxon>
        <taxon>Fungi incertae sedis</taxon>
        <taxon>Mucoromycota</taxon>
        <taxon>Glomeromycotina</taxon>
        <taxon>Glomeromycetes</taxon>
        <taxon>Glomerales</taxon>
        <taxon>Glomeraceae</taxon>
        <taxon>Funneliformis</taxon>
    </lineage>
</organism>
<dbReference type="PANTHER" id="PTHR46365">
    <property type="entry name" value="COPPER TRANSPORT PROTEIN ATOX1"/>
    <property type="match status" value="1"/>
</dbReference>
<keyword evidence="5" id="KW-0406">Ion transport</keyword>
<dbReference type="GO" id="GO:0046872">
    <property type="term" value="F:metal ion binding"/>
    <property type="evidence" value="ECO:0007669"/>
    <property type="project" value="UniProtKB-KW"/>
</dbReference>
<dbReference type="Proteomes" id="UP000789375">
    <property type="component" value="Unassembled WGS sequence"/>
</dbReference>
<dbReference type="InterPro" id="IPR006121">
    <property type="entry name" value="HMA_dom"/>
</dbReference>
<dbReference type="InterPro" id="IPR051881">
    <property type="entry name" value="Copper_transport_ATOX1-like"/>
</dbReference>
<accession>A0A9N8Z783</accession>
<keyword evidence="1" id="KW-0813">Transport</keyword>
<dbReference type="Pfam" id="PF00403">
    <property type="entry name" value="HMA"/>
    <property type="match status" value="1"/>
</dbReference>
<gene>
    <name evidence="9" type="ORF">FMOSSE_LOCUS2870</name>
</gene>
<dbReference type="GO" id="GO:0016531">
    <property type="term" value="F:copper chaperone activity"/>
    <property type="evidence" value="ECO:0007669"/>
    <property type="project" value="TreeGrafter"/>
</dbReference>
<dbReference type="Gene3D" id="3.30.70.100">
    <property type="match status" value="1"/>
</dbReference>
<dbReference type="SUPFAM" id="SSF55008">
    <property type="entry name" value="HMA, heavy metal-associated domain"/>
    <property type="match status" value="1"/>
</dbReference>
<keyword evidence="3" id="KW-0187">Copper transport</keyword>
<keyword evidence="6" id="KW-0143">Chaperone</keyword>
<evidence type="ECO:0000313" key="10">
    <source>
        <dbReference type="Proteomes" id="UP000789375"/>
    </source>
</evidence>
<comment type="similarity">
    <text evidence="7">Belongs to the ATX1 family.</text>
</comment>
<dbReference type="AlphaFoldDB" id="A0A9N8Z783"/>
<evidence type="ECO:0000256" key="1">
    <source>
        <dbReference type="ARBA" id="ARBA00022448"/>
    </source>
</evidence>
<dbReference type="CDD" id="cd00371">
    <property type="entry name" value="HMA"/>
    <property type="match status" value="1"/>
</dbReference>
<protein>
    <submittedName>
        <fullName evidence="9">6862_t:CDS:1</fullName>
    </submittedName>
</protein>
<dbReference type="GO" id="GO:0006825">
    <property type="term" value="P:copper ion transport"/>
    <property type="evidence" value="ECO:0007669"/>
    <property type="project" value="UniProtKB-KW"/>
</dbReference>
<proteinExistence type="inferred from homology"/>
<reference evidence="9" key="1">
    <citation type="submission" date="2021-06" db="EMBL/GenBank/DDBJ databases">
        <authorList>
            <person name="Kallberg Y."/>
            <person name="Tangrot J."/>
            <person name="Rosling A."/>
        </authorList>
    </citation>
    <scope>NUCLEOTIDE SEQUENCE</scope>
    <source>
        <strain evidence="9">87-6 pot B 2015</strain>
    </source>
</reference>
<dbReference type="EMBL" id="CAJVPP010000392">
    <property type="protein sequence ID" value="CAG8478179.1"/>
    <property type="molecule type" value="Genomic_DNA"/>
</dbReference>
<evidence type="ECO:0000256" key="5">
    <source>
        <dbReference type="ARBA" id="ARBA00023065"/>
    </source>
</evidence>
<keyword evidence="10" id="KW-1185">Reference proteome</keyword>
<keyword evidence="2" id="KW-0479">Metal-binding</keyword>